<feature type="transmembrane region" description="Helical" evidence="13">
    <location>
        <begin position="498"/>
        <end position="531"/>
    </location>
</feature>
<gene>
    <name evidence="15" type="ORF">MNB_SUP05-11-336</name>
    <name evidence="16" type="ORF">MNB_SUP05-12-295</name>
    <name evidence="17" type="ORF">MNB_SUP05-7-115</name>
</gene>
<evidence type="ECO:0000256" key="7">
    <source>
        <dbReference type="ARBA" id="ARBA00022692"/>
    </source>
</evidence>
<comment type="similarity">
    <text evidence="2">Belongs to the protein kinase superfamily. ADCK protein kinase family.</text>
</comment>
<keyword evidence="7 13" id="KW-0812">Transmembrane</keyword>
<dbReference type="Gene3D" id="1.10.510.10">
    <property type="entry name" value="Transferase(Phosphotransferase) domain 1"/>
    <property type="match status" value="1"/>
</dbReference>
<protein>
    <submittedName>
        <fullName evidence="15">Ubiquinone biosynthesis monooxygenase UbiB</fullName>
    </submittedName>
</protein>
<evidence type="ECO:0000256" key="9">
    <source>
        <dbReference type="ARBA" id="ARBA00022777"/>
    </source>
</evidence>
<dbReference type="SUPFAM" id="SSF56112">
    <property type="entry name" value="Protein kinase-like (PK-like)"/>
    <property type="match status" value="1"/>
</dbReference>
<dbReference type="InterPro" id="IPR010232">
    <property type="entry name" value="UbiB"/>
</dbReference>
<feature type="domain" description="ABC1 atypical kinase-like" evidence="14">
    <location>
        <begin position="90"/>
        <end position="334"/>
    </location>
</feature>
<keyword evidence="10" id="KW-0067">ATP-binding</keyword>
<dbReference type="InterPro" id="IPR004147">
    <property type="entry name" value="ABC1_dom"/>
</dbReference>
<dbReference type="GO" id="GO:0005524">
    <property type="term" value="F:ATP binding"/>
    <property type="evidence" value="ECO:0007669"/>
    <property type="project" value="UniProtKB-KW"/>
</dbReference>
<organism evidence="15">
    <name type="scientific">hydrothermal vent metagenome</name>
    <dbReference type="NCBI Taxonomy" id="652676"/>
    <lineage>
        <taxon>unclassified sequences</taxon>
        <taxon>metagenomes</taxon>
        <taxon>ecological metagenomes</taxon>
    </lineage>
</organism>
<evidence type="ECO:0000256" key="2">
    <source>
        <dbReference type="ARBA" id="ARBA00009670"/>
    </source>
</evidence>
<dbReference type="GO" id="GO:0016301">
    <property type="term" value="F:kinase activity"/>
    <property type="evidence" value="ECO:0007669"/>
    <property type="project" value="UniProtKB-KW"/>
</dbReference>
<dbReference type="PANTHER" id="PTHR10566:SF113">
    <property type="entry name" value="PROTEIN ACTIVITY OF BC1 COMPLEX KINASE 7, CHLOROPLASTIC"/>
    <property type="match status" value="1"/>
</dbReference>
<proteinExistence type="inferred from homology"/>
<dbReference type="UniPathway" id="UPA00232"/>
<evidence type="ECO:0000259" key="14">
    <source>
        <dbReference type="Pfam" id="PF03109"/>
    </source>
</evidence>
<evidence type="ECO:0000256" key="8">
    <source>
        <dbReference type="ARBA" id="ARBA00022741"/>
    </source>
</evidence>
<dbReference type="InterPro" id="IPR045308">
    <property type="entry name" value="UbiB_bact"/>
</dbReference>
<evidence type="ECO:0000313" key="17">
    <source>
        <dbReference type="EMBL" id="SFV83862.1"/>
    </source>
</evidence>
<comment type="pathway">
    <text evidence="1">Cofactor biosynthesis; ubiquinone biosynthesis [regulation].</text>
</comment>
<evidence type="ECO:0000256" key="4">
    <source>
        <dbReference type="ARBA" id="ARBA00022519"/>
    </source>
</evidence>
<keyword evidence="4" id="KW-0997">Cell inner membrane</keyword>
<evidence type="ECO:0000313" key="15">
    <source>
        <dbReference type="EMBL" id="SFV79152.1"/>
    </source>
</evidence>
<evidence type="ECO:0000256" key="6">
    <source>
        <dbReference type="ARBA" id="ARBA00022688"/>
    </source>
</evidence>
<dbReference type="PANTHER" id="PTHR10566">
    <property type="entry name" value="CHAPERONE-ACTIVITY OF BC1 COMPLEX CABC1 -RELATED"/>
    <property type="match status" value="1"/>
</dbReference>
<name>A0A1W1DDD4_9ZZZZ</name>
<dbReference type="EMBL" id="FPHT01000231">
    <property type="protein sequence ID" value="SFV82239.1"/>
    <property type="molecule type" value="Genomic_DNA"/>
</dbReference>
<dbReference type="InterPro" id="IPR011009">
    <property type="entry name" value="Kinase-like_dom_sf"/>
</dbReference>
<dbReference type="NCBIfam" id="TIGR01982">
    <property type="entry name" value="UbiB"/>
    <property type="match status" value="1"/>
</dbReference>
<dbReference type="AlphaFoldDB" id="A0A1W1DDD4"/>
<evidence type="ECO:0000256" key="13">
    <source>
        <dbReference type="SAM" id="Phobius"/>
    </source>
</evidence>
<keyword evidence="15" id="KW-0830">Ubiquinone</keyword>
<evidence type="ECO:0000256" key="11">
    <source>
        <dbReference type="ARBA" id="ARBA00022989"/>
    </source>
</evidence>
<evidence type="ECO:0000256" key="12">
    <source>
        <dbReference type="ARBA" id="ARBA00023136"/>
    </source>
</evidence>
<dbReference type="GO" id="GO:0006744">
    <property type="term" value="P:ubiquinone biosynthetic process"/>
    <property type="evidence" value="ECO:0007669"/>
    <property type="project" value="UniProtKB-UniPathway"/>
</dbReference>
<accession>A0A1W1DDD4</accession>
<dbReference type="EMBL" id="FPHW01000067">
    <property type="protein sequence ID" value="SFV83862.1"/>
    <property type="molecule type" value="Genomic_DNA"/>
</dbReference>
<keyword evidence="9" id="KW-0418">Kinase</keyword>
<dbReference type="CDD" id="cd13972">
    <property type="entry name" value="UbiB"/>
    <property type="match status" value="1"/>
</dbReference>
<keyword evidence="8" id="KW-0547">Nucleotide-binding</keyword>
<evidence type="ECO:0000256" key="1">
    <source>
        <dbReference type="ARBA" id="ARBA00005020"/>
    </source>
</evidence>
<evidence type="ECO:0000256" key="5">
    <source>
        <dbReference type="ARBA" id="ARBA00022679"/>
    </source>
</evidence>
<keyword evidence="11 13" id="KW-1133">Transmembrane helix</keyword>
<reference evidence="15" key="1">
    <citation type="submission" date="2016-10" db="EMBL/GenBank/DDBJ databases">
        <authorList>
            <person name="de Groot N.N."/>
        </authorList>
    </citation>
    <scope>NUCLEOTIDE SEQUENCE</scope>
</reference>
<keyword evidence="12 13" id="KW-0472">Membrane</keyword>
<dbReference type="Pfam" id="PF03109">
    <property type="entry name" value="ABC1"/>
    <property type="match status" value="1"/>
</dbReference>
<dbReference type="GO" id="GO:0004497">
    <property type="term" value="F:monooxygenase activity"/>
    <property type="evidence" value="ECO:0007669"/>
    <property type="project" value="UniProtKB-KW"/>
</dbReference>
<keyword evidence="6" id="KW-0831">Ubiquinone biosynthesis</keyword>
<dbReference type="InterPro" id="IPR050154">
    <property type="entry name" value="UbiB_kinase"/>
</dbReference>
<keyword evidence="3" id="KW-1003">Cell membrane</keyword>
<sequence length="534" mass="60200">MRSLVRFISISRILMRYRLDSLVLSTPLLKSFKPLLYLIPWHYFPVKHYTRGERIRLAFEELGPIFIKFGQTLSTRRDLLPDDIGDELAKLQDKCPAFDSADAKQIIEQSLGDSTDNLFKKFDKEPLASASIAQVHTAVTHDGDEVVVKVVRPNIDKTIKRDIALMYALARLISKHPISKKMRPIEVVEEFEGIILSELNMLNEAANASLLRKNFSNSNLLYVPKVYWDLCSENILTTERIYGTPVGDIKQLKADNVDLKKLAEDGVIIFFTQVFKHNFFHADMHPGNIFVGPDNNYIGVDFGIMGTLTEADKDFIADIFLAFFNQDYHAVARVYIESGWASASTDVVAFEQAIGRICEPMFEKPLGEISFGQVLLELLQEAKNFDITIQPQLLLLDKTLLNIEGLGRQLYPQLDLWATAKPFLEDLVKEKYNVKNTFEKLKQQAPQLLKEIPELPGLVINALKQIEQVKGISSLYSQQTDAIVNQLKDNSSKQTAAIFSGALIILAGILATNSLWIAGSVSAVVGLLFWFKSR</sequence>
<keyword evidence="5" id="KW-0808">Transferase</keyword>
<keyword evidence="15" id="KW-0560">Oxidoreductase</keyword>
<dbReference type="EMBL" id="FPHS01000128">
    <property type="protein sequence ID" value="SFV79152.1"/>
    <property type="molecule type" value="Genomic_DNA"/>
</dbReference>
<dbReference type="NCBIfam" id="NF003404">
    <property type="entry name" value="PRK04750.1"/>
    <property type="match status" value="1"/>
</dbReference>
<evidence type="ECO:0000256" key="10">
    <source>
        <dbReference type="ARBA" id="ARBA00022840"/>
    </source>
</evidence>
<evidence type="ECO:0000256" key="3">
    <source>
        <dbReference type="ARBA" id="ARBA00022475"/>
    </source>
</evidence>
<evidence type="ECO:0000313" key="16">
    <source>
        <dbReference type="EMBL" id="SFV82239.1"/>
    </source>
</evidence>
<keyword evidence="15" id="KW-0503">Monooxygenase</keyword>